<evidence type="ECO:0000256" key="1">
    <source>
        <dbReference type="ARBA" id="ARBA00004123"/>
    </source>
</evidence>
<dbReference type="InterPro" id="IPR045132">
    <property type="entry name" value="UBE4"/>
</dbReference>
<feature type="region of interest" description="Disordered" evidence="6">
    <location>
        <begin position="78"/>
        <end position="97"/>
    </location>
</feature>
<dbReference type="Gene3D" id="3.10.110.10">
    <property type="entry name" value="Ubiquitin Conjugating Enzyme"/>
    <property type="match status" value="1"/>
</dbReference>
<dbReference type="Pfam" id="PF00179">
    <property type="entry name" value="UQ_con"/>
    <property type="match status" value="1"/>
</dbReference>
<dbReference type="PROSITE" id="PS50127">
    <property type="entry name" value="UBC_2"/>
    <property type="match status" value="1"/>
</dbReference>
<sequence length="1397" mass="149022">MADAPGEDHDMQDANALEDDEELQMALLASMAQEQPGEESHQPPAGDQDAAEAPAPSASEVAAAAQQWAQALAAAVPTPAPAPVPAPAPAPAAAGAPSGAPFISPAQLAQALQAVMAGAGQAGWMQAPPQLQPQHPHQQHAAAPAAPSRHGGDRHALTQRPTLPAPSWAKHADSWAPWAPPDAQSTAVISGTSAAQGSALQQGCSKVLNVDVSLGTAANGGAGAAAYLQLSAEGAPDSGSLVLRAESVDAAIARLPSASTTVIALQAAWARAAGLRSEAVAAVSAGGSEAAAELAPVMALLMRRLAAKAGSVLAADDDDDLFYSGGRQRTAFLKSLESGGVSPALLDDMIGGACSPAEVAMWEGVLRDSFKAIAEFSFLDQSQSDAAWKRLDIVTSSGGMKRCLAALLVREAQGASGVRGSLVQAGSILAPLLSLSTMPRWGSSLLPLSFPARKCFEQLRGYPRNRGSTELEYNSIRVGLKRMYAAAHEILRRILTMKAPVDGQLRGREVVPAWLAAMAGCNAGRAEAGSYIDRVLSHRTATFYSATDGFMLGSLAVCLRFCRPFLASPQKQQGALQHLDPSYYRTQPHRMAGGSRTRSLAGTMLPPPDAAFPFLSPDRPEGQAPHFVAECFFLTQRMMHVALLPAVYRYQALAKQLKRAAGKEEEEEDDPLEGSASTLEQYLLFDSVRAQLLDPELAVDTVRLVELQARWLLGLMARGPAAARAAFAITPESVVRDMTAWLTFIIYNGASDLLGGSDVGVLVGCLTGLLKHTDLVTSPPVHLSIVQLLLAMLSPQLDYRRMAQGSSLGARRVTPAEAALVTAVLGTGAAQSELLPALMAAYAHADHVVGLDVDKDQYDKFHLRGCIDALLMELWRDPNCAASLTGVATAAPDSPAGRLFADFVGAVLNDLMYLLKDSLQRLEDIHALEVSKADAAAWALVPPAEQAEKQSFYESQQSTTRGFMRMAVSTLDMLRQLVDNAAVRAGFMQETVVARAAAAVIHFMEILVGPGCVQLAVQDPAQYHFDPDALLVAIVYLAARLSEQPAFVKAVSAVPDYDESIMGRAVSTLAAKELGEYEHRRRLEGLMAAVRQLRGEGGGTAAAEGGEGSPRDLSFQPEAEPADLEAAYVAALQQLAVGDFDSTAPRAYNRSFAAKAERQDGNTAGKMKALSKEVRGFSGRTKLPVYAASSIMVRYDTDRMDKMRALITGPEDTPYYGGAFIFDVYFPDDYPNVPPLMELETTGGGVARFNPNLYADGKVCLSLLGTWHGGDESEKWRPGSSNLFQVLLSLQGMIFISDPYFNEPAYEGMRGTAEGGSSSLKYNSEIWLNNIRYAMIDQLKRLRPGFETATLTHFRLLRWRIMKQCAAWMEQAQVLDPLFQKRLRQAVTELHGLLAAL</sequence>
<dbReference type="GO" id="GO:0000209">
    <property type="term" value="P:protein polyubiquitination"/>
    <property type="evidence" value="ECO:0007669"/>
    <property type="project" value="TreeGrafter"/>
</dbReference>
<dbReference type="OrthoDB" id="47801at2759"/>
<dbReference type="InterPro" id="IPR003903">
    <property type="entry name" value="UIM_dom"/>
</dbReference>
<evidence type="ECO:0000256" key="2">
    <source>
        <dbReference type="ARBA" id="ARBA00004906"/>
    </source>
</evidence>
<dbReference type="PROSITE" id="PS50330">
    <property type="entry name" value="UIM"/>
    <property type="match status" value="1"/>
</dbReference>
<dbReference type="InterPro" id="IPR019474">
    <property type="entry name" value="Ub_conjug_fac_E4_core"/>
</dbReference>
<dbReference type="SUPFAM" id="SSF54495">
    <property type="entry name" value="UBC-like"/>
    <property type="match status" value="1"/>
</dbReference>
<organism evidence="8 9">
    <name type="scientific">Chlorella vulgaris</name>
    <name type="common">Green alga</name>
    <dbReference type="NCBI Taxonomy" id="3077"/>
    <lineage>
        <taxon>Eukaryota</taxon>
        <taxon>Viridiplantae</taxon>
        <taxon>Chlorophyta</taxon>
        <taxon>core chlorophytes</taxon>
        <taxon>Trebouxiophyceae</taxon>
        <taxon>Chlorellales</taxon>
        <taxon>Chlorellaceae</taxon>
        <taxon>Chlorella clade</taxon>
        <taxon>Chlorella</taxon>
    </lineage>
</organism>
<reference evidence="8" key="1">
    <citation type="journal article" date="2019" name="Plant J.">
        <title>Chlorella vulgaris genome assembly and annotation reveals the molecular basis for metabolic acclimation to high light conditions.</title>
        <authorList>
            <person name="Cecchin M."/>
            <person name="Marcolungo L."/>
            <person name="Rossato M."/>
            <person name="Girolomoni L."/>
            <person name="Cosentino E."/>
            <person name="Cuine S."/>
            <person name="Li-Beisson Y."/>
            <person name="Delledonne M."/>
            <person name="Ballottari M."/>
        </authorList>
    </citation>
    <scope>NUCLEOTIDE SEQUENCE</scope>
    <source>
        <strain evidence="8">211/11P</strain>
    </source>
</reference>
<feature type="compositionally biased region" description="Low complexity" evidence="6">
    <location>
        <begin position="51"/>
        <end position="66"/>
    </location>
</feature>
<feature type="region of interest" description="Disordered" evidence="6">
    <location>
        <begin position="1"/>
        <end position="66"/>
    </location>
</feature>
<evidence type="ECO:0000256" key="6">
    <source>
        <dbReference type="SAM" id="MobiDB-lite"/>
    </source>
</evidence>
<dbReference type="GO" id="GO:0005737">
    <property type="term" value="C:cytoplasm"/>
    <property type="evidence" value="ECO:0007669"/>
    <property type="project" value="TreeGrafter"/>
</dbReference>
<dbReference type="Pfam" id="PF10408">
    <property type="entry name" value="Ufd2P_core"/>
    <property type="match status" value="1"/>
</dbReference>
<dbReference type="SMART" id="SM00212">
    <property type="entry name" value="UBCc"/>
    <property type="match status" value="1"/>
</dbReference>
<reference evidence="8" key="2">
    <citation type="submission" date="2020-11" db="EMBL/GenBank/DDBJ databases">
        <authorList>
            <person name="Cecchin M."/>
            <person name="Marcolungo L."/>
            <person name="Rossato M."/>
            <person name="Girolomoni L."/>
            <person name="Cosentino E."/>
            <person name="Cuine S."/>
            <person name="Li-Beisson Y."/>
            <person name="Delledonne M."/>
            <person name="Ballottari M."/>
        </authorList>
    </citation>
    <scope>NUCLEOTIDE SEQUENCE</scope>
    <source>
        <strain evidence="8">211/11P</strain>
        <tissue evidence="8">Whole cell</tissue>
    </source>
</reference>
<feature type="compositionally biased region" description="Pro residues" evidence="6">
    <location>
        <begin position="78"/>
        <end position="90"/>
    </location>
</feature>
<dbReference type="PANTHER" id="PTHR13931">
    <property type="entry name" value="UBIQUITINATION FACTOR E4"/>
    <property type="match status" value="1"/>
</dbReference>
<comment type="subcellular location">
    <subcellularLocation>
        <location evidence="1">Nucleus</location>
    </subcellularLocation>
</comment>
<dbReference type="GO" id="GO:0034450">
    <property type="term" value="F:ubiquitin-ubiquitin ligase activity"/>
    <property type="evidence" value="ECO:0007669"/>
    <property type="project" value="InterPro"/>
</dbReference>
<feature type="domain" description="UBC core" evidence="7">
    <location>
        <begin position="1165"/>
        <end position="1335"/>
    </location>
</feature>
<feature type="compositionally biased region" description="Low complexity" evidence="6">
    <location>
        <begin position="174"/>
        <end position="183"/>
    </location>
</feature>
<gene>
    <name evidence="8" type="ORF">D9Q98_006172</name>
</gene>
<dbReference type="InterPro" id="IPR016135">
    <property type="entry name" value="UBQ-conjugating_enzyme/RWD"/>
</dbReference>
<evidence type="ECO:0000256" key="4">
    <source>
        <dbReference type="ARBA" id="ARBA00022786"/>
    </source>
</evidence>
<dbReference type="EMBL" id="SIDB01000002">
    <property type="protein sequence ID" value="KAI3436760.1"/>
    <property type="molecule type" value="Genomic_DNA"/>
</dbReference>
<keyword evidence="9" id="KW-1185">Reference proteome</keyword>
<evidence type="ECO:0000256" key="5">
    <source>
        <dbReference type="ARBA" id="ARBA00023242"/>
    </source>
</evidence>
<dbReference type="GO" id="GO:0005634">
    <property type="term" value="C:nucleus"/>
    <property type="evidence" value="ECO:0007669"/>
    <property type="project" value="UniProtKB-SubCell"/>
</dbReference>
<dbReference type="GO" id="GO:0006511">
    <property type="term" value="P:ubiquitin-dependent protein catabolic process"/>
    <property type="evidence" value="ECO:0007669"/>
    <property type="project" value="InterPro"/>
</dbReference>
<proteinExistence type="predicted"/>
<evidence type="ECO:0000259" key="7">
    <source>
        <dbReference type="PROSITE" id="PS50127"/>
    </source>
</evidence>
<evidence type="ECO:0000313" key="8">
    <source>
        <dbReference type="EMBL" id="KAI3436760.1"/>
    </source>
</evidence>
<dbReference type="InterPro" id="IPR000608">
    <property type="entry name" value="UBC"/>
</dbReference>
<dbReference type="GO" id="GO:0036503">
    <property type="term" value="P:ERAD pathway"/>
    <property type="evidence" value="ECO:0007669"/>
    <property type="project" value="InterPro"/>
</dbReference>
<evidence type="ECO:0000256" key="3">
    <source>
        <dbReference type="ARBA" id="ARBA00022679"/>
    </source>
</evidence>
<comment type="pathway">
    <text evidence="2">Protein modification; protein ubiquitination.</text>
</comment>
<name>A0A9D4TXK3_CHLVU</name>
<comment type="caution">
    <text evidence="8">The sequence shown here is derived from an EMBL/GenBank/DDBJ whole genome shotgun (WGS) entry which is preliminary data.</text>
</comment>
<keyword evidence="3" id="KW-0808">Transferase</keyword>
<dbReference type="GO" id="GO:0000151">
    <property type="term" value="C:ubiquitin ligase complex"/>
    <property type="evidence" value="ECO:0007669"/>
    <property type="project" value="InterPro"/>
</dbReference>
<dbReference type="CDD" id="cd23810">
    <property type="entry name" value="UBCc_BIRC6"/>
    <property type="match status" value="1"/>
</dbReference>
<feature type="region of interest" description="Disordered" evidence="6">
    <location>
        <begin position="125"/>
        <end position="190"/>
    </location>
</feature>
<feature type="compositionally biased region" description="Basic and acidic residues" evidence="6">
    <location>
        <begin position="1"/>
        <end position="12"/>
    </location>
</feature>
<feature type="compositionally biased region" description="Low complexity" evidence="6">
    <location>
        <begin position="125"/>
        <end position="147"/>
    </location>
</feature>
<accession>A0A9D4TXK3</accession>
<keyword evidence="5" id="KW-0539">Nucleus</keyword>
<dbReference type="Proteomes" id="UP001055712">
    <property type="component" value="Unassembled WGS sequence"/>
</dbReference>
<keyword evidence="4" id="KW-0833">Ubl conjugation pathway</keyword>
<dbReference type="PANTHER" id="PTHR13931:SF2">
    <property type="entry name" value="UBIQUITIN CONJUGATION FACTOR E4 B"/>
    <property type="match status" value="1"/>
</dbReference>
<evidence type="ECO:0000313" key="9">
    <source>
        <dbReference type="Proteomes" id="UP001055712"/>
    </source>
</evidence>
<protein>
    <recommendedName>
        <fullName evidence="7">UBC core domain-containing protein</fullName>
    </recommendedName>
</protein>